<sequence length="483" mass="54529">MAIINSYVSLSRLTGVNHRRFDELGIFDPLLTADTPLFIDPLLLKYSSHELIQNNAREAFEKHFKGVLALMRKIQRPGDVYFKSAVKNLQFPEVKGICLGVGGATVEGRGAGKKLTKQLFEATYEIAKAGYEDPYLFSLMAVLDAGYGPDRISDMTANVIEEVLCRFTEDMCGKLQLPTDVHESSCGNRYTLPTNPFTKDNSRILLVPLDILRKIPIATDWESAMDAAAEVDEIRNRVNKYIGDIFYAKTKKDKRLAFEIAQKRIKTNAEAFSAAMDMFNAIEKSPYDYKDDPEGFIVWRRSIDKITDEIKTGDFKKVKTEEDAFNVVSKIIERFQFWIEDRRISTELWDSKGNPRKEKTSQKLFFMVADEICRIHDLDISPETDSGGGPVDFKFSKGHGNRVVVEIKLSTNSKVVTGLTNQLEAYRTAEDAKAAFYVVIDVGKMATKEKKLAKAKNDFNFMGKRPTELVIIDGIPKKSASKL</sequence>
<accession>A0A846QR62</accession>
<gene>
    <name evidence="1" type="ORF">GGQ74_002666</name>
</gene>
<proteinExistence type="predicted"/>
<dbReference type="EMBL" id="JAATJA010000003">
    <property type="protein sequence ID" value="NJB68972.1"/>
    <property type="molecule type" value="Genomic_DNA"/>
</dbReference>
<reference evidence="1 2" key="1">
    <citation type="submission" date="2020-03" db="EMBL/GenBank/DDBJ databases">
        <title>Genomic Encyclopedia of Type Strains, Phase IV (KMG-IV): sequencing the most valuable type-strain genomes for metagenomic binning, comparative biology and taxonomic classification.</title>
        <authorList>
            <person name="Goeker M."/>
        </authorList>
    </citation>
    <scope>NUCLEOTIDE SEQUENCE [LARGE SCALE GENOMIC DNA]</scope>
    <source>
        <strain evidence="1 2">DSM 24233</strain>
    </source>
</reference>
<evidence type="ECO:0000313" key="1">
    <source>
        <dbReference type="EMBL" id="NJB68972.1"/>
    </source>
</evidence>
<evidence type="ECO:0000313" key="2">
    <source>
        <dbReference type="Proteomes" id="UP000580856"/>
    </source>
</evidence>
<dbReference type="RefSeq" id="WP_167942064.1">
    <property type="nucleotide sequence ID" value="NZ_JAATJA010000003.1"/>
</dbReference>
<name>A0A846QR62_9BACT</name>
<protein>
    <submittedName>
        <fullName evidence="1">Uncharacterized protein</fullName>
    </submittedName>
</protein>
<dbReference type="Proteomes" id="UP000580856">
    <property type="component" value="Unassembled WGS sequence"/>
</dbReference>
<comment type="caution">
    <text evidence="1">The sequence shown here is derived from an EMBL/GenBank/DDBJ whole genome shotgun (WGS) entry which is preliminary data.</text>
</comment>
<keyword evidence="2" id="KW-1185">Reference proteome</keyword>
<organism evidence="1 2">
    <name type="scientific">Desulfobaculum xiamenense</name>
    <dbReference type="NCBI Taxonomy" id="995050"/>
    <lineage>
        <taxon>Bacteria</taxon>
        <taxon>Pseudomonadati</taxon>
        <taxon>Thermodesulfobacteriota</taxon>
        <taxon>Desulfovibrionia</taxon>
        <taxon>Desulfovibrionales</taxon>
        <taxon>Desulfovibrionaceae</taxon>
        <taxon>Desulfobaculum</taxon>
    </lineage>
</organism>
<dbReference type="AlphaFoldDB" id="A0A846QR62"/>